<accession>A0A0E9UPU3</accession>
<proteinExistence type="predicted"/>
<sequence>MHGPSSTKSALHSQTDKMHLSLKKASPAACRSYMVSFWEHFLFLSLPSHYCLRFSCC</sequence>
<organism evidence="1">
    <name type="scientific">Anguilla anguilla</name>
    <name type="common">European freshwater eel</name>
    <name type="synonym">Muraena anguilla</name>
    <dbReference type="NCBI Taxonomy" id="7936"/>
    <lineage>
        <taxon>Eukaryota</taxon>
        <taxon>Metazoa</taxon>
        <taxon>Chordata</taxon>
        <taxon>Craniata</taxon>
        <taxon>Vertebrata</taxon>
        <taxon>Euteleostomi</taxon>
        <taxon>Actinopterygii</taxon>
        <taxon>Neopterygii</taxon>
        <taxon>Teleostei</taxon>
        <taxon>Anguilliformes</taxon>
        <taxon>Anguillidae</taxon>
        <taxon>Anguilla</taxon>
    </lineage>
</organism>
<dbReference type="AlphaFoldDB" id="A0A0E9UPU3"/>
<dbReference type="EMBL" id="GBXM01041589">
    <property type="protein sequence ID" value="JAH66988.1"/>
    <property type="molecule type" value="Transcribed_RNA"/>
</dbReference>
<evidence type="ECO:0000313" key="1">
    <source>
        <dbReference type="EMBL" id="JAH66988.1"/>
    </source>
</evidence>
<reference evidence="1" key="2">
    <citation type="journal article" date="2015" name="Fish Shellfish Immunol.">
        <title>Early steps in the European eel (Anguilla anguilla)-Vibrio vulnificus interaction in the gills: Role of the RtxA13 toxin.</title>
        <authorList>
            <person name="Callol A."/>
            <person name="Pajuelo D."/>
            <person name="Ebbesson L."/>
            <person name="Teles M."/>
            <person name="MacKenzie S."/>
            <person name="Amaro C."/>
        </authorList>
    </citation>
    <scope>NUCLEOTIDE SEQUENCE</scope>
</reference>
<name>A0A0E9UPU3_ANGAN</name>
<protein>
    <submittedName>
        <fullName evidence="1">Uncharacterized protein</fullName>
    </submittedName>
</protein>
<reference evidence="1" key="1">
    <citation type="submission" date="2014-11" db="EMBL/GenBank/DDBJ databases">
        <authorList>
            <person name="Amaro Gonzalez C."/>
        </authorList>
    </citation>
    <scope>NUCLEOTIDE SEQUENCE</scope>
</reference>